<dbReference type="OMA" id="CIFSMIR"/>
<feature type="transmembrane region" description="Helical" evidence="8">
    <location>
        <begin position="162"/>
        <end position="184"/>
    </location>
</feature>
<comment type="similarity">
    <text evidence="2 8">Belongs to the Casparian strip membrane proteins (CASP) family.</text>
</comment>
<name>A0AA38CT24_TAXCH</name>
<dbReference type="PANTHER" id="PTHR33573">
    <property type="entry name" value="CASP-LIKE PROTEIN 4A4"/>
    <property type="match status" value="1"/>
</dbReference>
<keyword evidence="5 8" id="KW-0812">Transmembrane</keyword>
<evidence type="ECO:0000256" key="4">
    <source>
        <dbReference type="ARBA" id="ARBA00022475"/>
    </source>
</evidence>
<evidence type="ECO:0000313" key="10">
    <source>
        <dbReference type="EMBL" id="KAH9305026.1"/>
    </source>
</evidence>
<dbReference type="AlphaFoldDB" id="A0AA38CT24"/>
<feature type="domain" description="Casparian strip membrane protein" evidence="9">
    <location>
        <begin position="24"/>
        <end position="169"/>
    </location>
</feature>
<comment type="subunit">
    <text evidence="3 8">Homodimer and heterodimers.</text>
</comment>
<dbReference type="InterPro" id="IPR006702">
    <property type="entry name" value="CASP_dom"/>
</dbReference>
<gene>
    <name evidence="10" type="ORF">KI387_009430</name>
</gene>
<evidence type="ECO:0000256" key="6">
    <source>
        <dbReference type="ARBA" id="ARBA00022989"/>
    </source>
</evidence>
<keyword evidence="11" id="KW-1185">Reference proteome</keyword>
<comment type="caution">
    <text evidence="10">The sequence shown here is derived from an EMBL/GenBank/DDBJ whole genome shotgun (WGS) entry which is preliminary data.</text>
</comment>
<dbReference type="EMBL" id="JAHRHJ020000008">
    <property type="protein sequence ID" value="KAH9305026.1"/>
    <property type="molecule type" value="Genomic_DNA"/>
</dbReference>
<feature type="non-terminal residue" evidence="10">
    <location>
        <position position="1"/>
    </location>
</feature>
<organism evidence="10 11">
    <name type="scientific">Taxus chinensis</name>
    <name type="common">Chinese yew</name>
    <name type="synonym">Taxus wallichiana var. chinensis</name>
    <dbReference type="NCBI Taxonomy" id="29808"/>
    <lineage>
        <taxon>Eukaryota</taxon>
        <taxon>Viridiplantae</taxon>
        <taxon>Streptophyta</taxon>
        <taxon>Embryophyta</taxon>
        <taxon>Tracheophyta</taxon>
        <taxon>Spermatophyta</taxon>
        <taxon>Pinopsida</taxon>
        <taxon>Pinidae</taxon>
        <taxon>Conifers II</taxon>
        <taxon>Cupressales</taxon>
        <taxon>Taxaceae</taxon>
        <taxon>Taxus</taxon>
    </lineage>
</organism>
<sequence>MFCKQCFLPATSTSSSTNKKEIILRRSEVLLRFGVVIMSFISALTVGIASQTERVVGLEKTAKFIFIKALIFLVTTEGILAGYSLLQGFRCVSGMYKGSILTSKPLAWVIFSCDQMMTYISLAAAASAAESAYIAERGITELNWIKVCVYFKRFCFQTGGGVVMGFLAGVSMVVLSGMSAYNLFRLYGSNSRSSQQL</sequence>
<accession>A0AA38CT24</accession>
<comment type="caution">
    <text evidence="8">Lacks conserved residue(s) required for the propagation of feature annotation.</text>
</comment>
<protein>
    <recommendedName>
        <fullName evidence="8">CASP-like protein</fullName>
    </recommendedName>
</protein>
<evidence type="ECO:0000256" key="7">
    <source>
        <dbReference type="ARBA" id="ARBA00023136"/>
    </source>
</evidence>
<proteinExistence type="inferred from homology"/>
<keyword evidence="6 8" id="KW-1133">Transmembrane helix</keyword>
<evidence type="ECO:0000313" key="11">
    <source>
        <dbReference type="Proteomes" id="UP000824469"/>
    </source>
</evidence>
<dbReference type="NCBIfam" id="TIGR01569">
    <property type="entry name" value="A_tha_TIGR01569"/>
    <property type="match status" value="1"/>
</dbReference>
<reference evidence="10 11" key="1">
    <citation type="journal article" date="2021" name="Nat. Plants">
        <title>The Taxus genome provides insights into paclitaxel biosynthesis.</title>
        <authorList>
            <person name="Xiong X."/>
            <person name="Gou J."/>
            <person name="Liao Q."/>
            <person name="Li Y."/>
            <person name="Zhou Q."/>
            <person name="Bi G."/>
            <person name="Li C."/>
            <person name="Du R."/>
            <person name="Wang X."/>
            <person name="Sun T."/>
            <person name="Guo L."/>
            <person name="Liang H."/>
            <person name="Lu P."/>
            <person name="Wu Y."/>
            <person name="Zhang Z."/>
            <person name="Ro D.K."/>
            <person name="Shang Y."/>
            <person name="Huang S."/>
            <person name="Yan J."/>
        </authorList>
    </citation>
    <scope>NUCLEOTIDE SEQUENCE [LARGE SCALE GENOMIC DNA]</scope>
    <source>
        <strain evidence="10">Ta-2019</strain>
    </source>
</reference>
<evidence type="ECO:0000259" key="9">
    <source>
        <dbReference type="Pfam" id="PF04535"/>
    </source>
</evidence>
<feature type="transmembrane region" description="Helical" evidence="8">
    <location>
        <begin position="64"/>
        <end position="86"/>
    </location>
</feature>
<comment type="subcellular location">
    <subcellularLocation>
        <location evidence="1 8">Cell membrane</location>
        <topology evidence="1 8">Multi-pass membrane protein</topology>
    </subcellularLocation>
</comment>
<dbReference type="Pfam" id="PF04535">
    <property type="entry name" value="CASP_dom"/>
    <property type="match status" value="1"/>
</dbReference>
<dbReference type="PANTHER" id="PTHR33573:SF64">
    <property type="entry name" value="CASP-LIKE PROTEIN 2B1"/>
    <property type="match status" value="1"/>
</dbReference>
<feature type="transmembrane region" description="Helical" evidence="8">
    <location>
        <begin position="29"/>
        <end position="52"/>
    </location>
</feature>
<evidence type="ECO:0000256" key="8">
    <source>
        <dbReference type="RuleBase" id="RU361233"/>
    </source>
</evidence>
<keyword evidence="4 8" id="KW-1003">Cell membrane</keyword>
<dbReference type="InterPro" id="IPR006459">
    <property type="entry name" value="CASP/CASPL"/>
</dbReference>
<evidence type="ECO:0000256" key="2">
    <source>
        <dbReference type="ARBA" id="ARBA00007651"/>
    </source>
</evidence>
<evidence type="ECO:0000256" key="5">
    <source>
        <dbReference type="ARBA" id="ARBA00022692"/>
    </source>
</evidence>
<dbReference type="GO" id="GO:0005886">
    <property type="term" value="C:plasma membrane"/>
    <property type="evidence" value="ECO:0007669"/>
    <property type="project" value="UniProtKB-SubCell"/>
</dbReference>
<keyword evidence="7 8" id="KW-0472">Membrane</keyword>
<evidence type="ECO:0000256" key="1">
    <source>
        <dbReference type="ARBA" id="ARBA00004651"/>
    </source>
</evidence>
<evidence type="ECO:0000256" key="3">
    <source>
        <dbReference type="ARBA" id="ARBA00011489"/>
    </source>
</evidence>
<dbReference type="Proteomes" id="UP000824469">
    <property type="component" value="Unassembled WGS sequence"/>
</dbReference>